<accession>A0AAV2LK48</accession>
<feature type="region of interest" description="Disordered" evidence="1">
    <location>
        <begin position="11"/>
        <end position="249"/>
    </location>
</feature>
<feature type="compositionally biased region" description="Polar residues" evidence="1">
    <location>
        <begin position="137"/>
        <end position="153"/>
    </location>
</feature>
<keyword evidence="3" id="KW-1185">Reference proteome</keyword>
<evidence type="ECO:0000313" key="2">
    <source>
        <dbReference type="EMBL" id="CAL1602732.1"/>
    </source>
</evidence>
<feature type="compositionally biased region" description="Pro residues" evidence="1">
    <location>
        <begin position="169"/>
        <end position="179"/>
    </location>
</feature>
<protein>
    <submittedName>
        <fullName evidence="2">Uncharacterized protein</fullName>
    </submittedName>
</protein>
<name>A0AAV2LK48_KNICA</name>
<organism evidence="2 3">
    <name type="scientific">Knipowitschia caucasica</name>
    <name type="common">Caucasian dwarf goby</name>
    <name type="synonym">Pomatoschistus caucasicus</name>
    <dbReference type="NCBI Taxonomy" id="637954"/>
    <lineage>
        <taxon>Eukaryota</taxon>
        <taxon>Metazoa</taxon>
        <taxon>Chordata</taxon>
        <taxon>Craniata</taxon>
        <taxon>Vertebrata</taxon>
        <taxon>Euteleostomi</taxon>
        <taxon>Actinopterygii</taxon>
        <taxon>Neopterygii</taxon>
        <taxon>Teleostei</taxon>
        <taxon>Neoteleostei</taxon>
        <taxon>Acanthomorphata</taxon>
        <taxon>Gobiaria</taxon>
        <taxon>Gobiiformes</taxon>
        <taxon>Gobioidei</taxon>
        <taxon>Gobiidae</taxon>
        <taxon>Gobiinae</taxon>
        <taxon>Knipowitschia</taxon>
    </lineage>
</organism>
<feature type="compositionally biased region" description="Basic and acidic residues" evidence="1">
    <location>
        <begin position="237"/>
        <end position="249"/>
    </location>
</feature>
<dbReference type="EMBL" id="OZ035825">
    <property type="protein sequence ID" value="CAL1602732.1"/>
    <property type="molecule type" value="Genomic_DNA"/>
</dbReference>
<proteinExistence type="predicted"/>
<dbReference type="Proteomes" id="UP001497482">
    <property type="component" value="Chromosome 3"/>
</dbReference>
<evidence type="ECO:0000256" key="1">
    <source>
        <dbReference type="SAM" id="MobiDB-lite"/>
    </source>
</evidence>
<dbReference type="AlphaFoldDB" id="A0AAV2LK48"/>
<sequence length="249" mass="27362">MLKRALLLGLCSSESQQEVPAGVQSLCSHEESAGYSDPPQTRQKTVSHTRDPPDHHTRPPPTQPKTTPQPTTRTSCTPHQPSNSGRSRRRPTQRSGPSPGAVQAQEPQLHSLRPKSRHTPPNRTGPKPIQDPGSLHSRATQLRASGHAHQQLTRPAAGPPTPNHHLRQPQPPQLSPPPNTKREPDPAHAHLHQQPQPIQRDPARPDTPSDTAPNTTRRSTRNPRTPKTETVYASKPNRADARDMTARAL</sequence>
<feature type="compositionally biased region" description="Low complexity" evidence="1">
    <location>
        <begin position="213"/>
        <end position="225"/>
    </location>
</feature>
<evidence type="ECO:0000313" key="3">
    <source>
        <dbReference type="Proteomes" id="UP001497482"/>
    </source>
</evidence>
<feature type="compositionally biased region" description="Low complexity" evidence="1">
    <location>
        <begin position="64"/>
        <end position="78"/>
    </location>
</feature>
<feature type="compositionally biased region" description="Basic and acidic residues" evidence="1">
    <location>
        <begin position="48"/>
        <end position="57"/>
    </location>
</feature>
<gene>
    <name evidence="2" type="ORF">KC01_LOCUS30477</name>
</gene>
<reference evidence="2 3" key="1">
    <citation type="submission" date="2024-04" db="EMBL/GenBank/DDBJ databases">
        <authorList>
            <person name="Waldvogel A.-M."/>
            <person name="Schoenle A."/>
        </authorList>
    </citation>
    <scope>NUCLEOTIDE SEQUENCE [LARGE SCALE GENOMIC DNA]</scope>
</reference>